<dbReference type="KEGG" id="rid:RIdsm_01362"/>
<protein>
    <submittedName>
        <fullName evidence="3">Flavin reductase like domain protein</fullName>
    </submittedName>
    <submittedName>
        <fullName evidence="2">Nitrilotriacetate monooxygenase</fullName>
    </submittedName>
</protein>
<dbReference type="Pfam" id="PF01613">
    <property type="entry name" value="Flavin_Reduct"/>
    <property type="match status" value="1"/>
</dbReference>
<dbReference type="Proteomes" id="UP000325785">
    <property type="component" value="Chromosome"/>
</dbReference>
<dbReference type="PANTHER" id="PTHR43812">
    <property type="entry name" value="BLR2425 PROTEIN"/>
    <property type="match status" value="1"/>
</dbReference>
<dbReference type="Gene3D" id="2.30.110.10">
    <property type="entry name" value="Electron Transport, Fmn-binding Protein, Chain A"/>
    <property type="match status" value="1"/>
</dbReference>
<evidence type="ECO:0000313" key="4">
    <source>
        <dbReference type="Proteomes" id="UP000051401"/>
    </source>
</evidence>
<keyword evidence="2" id="KW-0560">Oxidoreductase</keyword>
<keyword evidence="2" id="KW-0503">Monooxygenase</keyword>
<sequence length="202" mass="22324">MRFGDTLPPELDHDPFKAILTPRPIGWIGSRSAGGVANLAPYSFFCGVCAKPNMIGFASEGLKHSFANARDRGCFTFSLVSSGLVQHMNVTSSAEEEEVDEFQLAGLTKAESVEIDAPFVAEAPAALECVTISATQLKDRFGALLDRYFLIGEVVQTHIRDEFIRNRRFDTEAAQPVSRLGYFDYATVTETWELDRPDPQIL</sequence>
<evidence type="ECO:0000313" key="5">
    <source>
        <dbReference type="Proteomes" id="UP000325785"/>
    </source>
</evidence>
<reference evidence="3 5" key="2">
    <citation type="submission" date="2018-08" db="EMBL/GenBank/DDBJ databases">
        <title>Genetic Globetrotter - A new plasmid hitch-hiking vast phylogenetic and geographic distances.</title>
        <authorList>
            <person name="Vollmers J."/>
            <person name="Petersen J."/>
        </authorList>
    </citation>
    <scope>NUCLEOTIDE SEQUENCE [LARGE SCALE GENOMIC DNA]</scope>
    <source>
        <strain evidence="3 5">DSM 26383</strain>
    </source>
</reference>
<evidence type="ECO:0000259" key="1">
    <source>
        <dbReference type="SMART" id="SM00903"/>
    </source>
</evidence>
<dbReference type="PANTHER" id="PTHR43812:SF2">
    <property type="entry name" value="FLAVIN REDUCTASE LIKE DOMAIN-CONTAINING PROTEIN"/>
    <property type="match status" value="1"/>
</dbReference>
<dbReference type="PATRIC" id="fig|540747.5.peg.3793"/>
<gene>
    <name evidence="3" type="ORF">RIdsm_01362</name>
    <name evidence="2" type="ORF">XM52_07155</name>
</gene>
<accession>A0A0T5PBS8</accession>
<evidence type="ECO:0000313" key="2">
    <source>
        <dbReference type="EMBL" id="KRS18565.1"/>
    </source>
</evidence>
<dbReference type="GO" id="GO:0010181">
    <property type="term" value="F:FMN binding"/>
    <property type="evidence" value="ECO:0007669"/>
    <property type="project" value="InterPro"/>
</dbReference>
<dbReference type="STRING" id="540747.SAMN04488031_104184"/>
<dbReference type="EMBL" id="LAXI01000003">
    <property type="protein sequence ID" value="KRS18565.1"/>
    <property type="molecule type" value="Genomic_DNA"/>
</dbReference>
<dbReference type="RefSeq" id="WP_057814752.1">
    <property type="nucleotide sequence ID" value="NZ_CP031598.1"/>
</dbReference>
<dbReference type="GO" id="GO:0004497">
    <property type="term" value="F:monooxygenase activity"/>
    <property type="evidence" value="ECO:0007669"/>
    <property type="project" value="UniProtKB-KW"/>
</dbReference>
<name>A0A0T5PBS8_9RHOB</name>
<dbReference type="SUPFAM" id="SSF50475">
    <property type="entry name" value="FMN-binding split barrel"/>
    <property type="match status" value="1"/>
</dbReference>
<proteinExistence type="predicted"/>
<dbReference type="OrthoDB" id="9783347at2"/>
<evidence type="ECO:0000313" key="3">
    <source>
        <dbReference type="EMBL" id="QEW25575.1"/>
    </source>
</evidence>
<keyword evidence="4" id="KW-1185">Reference proteome</keyword>
<dbReference type="InterPro" id="IPR002563">
    <property type="entry name" value="Flavin_Rdtase-like_dom"/>
</dbReference>
<dbReference type="InterPro" id="IPR012349">
    <property type="entry name" value="Split_barrel_FMN-bd"/>
</dbReference>
<dbReference type="Proteomes" id="UP000051401">
    <property type="component" value="Unassembled WGS sequence"/>
</dbReference>
<organism evidence="2 4">
    <name type="scientific">Roseovarius indicus</name>
    <dbReference type="NCBI Taxonomy" id="540747"/>
    <lineage>
        <taxon>Bacteria</taxon>
        <taxon>Pseudomonadati</taxon>
        <taxon>Pseudomonadota</taxon>
        <taxon>Alphaproteobacteria</taxon>
        <taxon>Rhodobacterales</taxon>
        <taxon>Roseobacteraceae</taxon>
        <taxon>Roseovarius</taxon>
    </lineage>
</organism>
<dbReference type="SMART" id="SM00903">
    <property type="entry name" value="Flavin_Reduct"/>
    <property type="match status" value="1"/>
</dbReference>
<dbReference type="AlphaFoldDB" id="A0A0T5PBS8"/>
<dbReference type="EMBL" id="CP031598">
    <property type="protein sequence ID" value="QEW25575.1"/>
    <property type="molecule type" value="Genomic_DNA"/>
</dbReference>
<dbReference type="GO" id="GO:0016646">
    <property type="term" value="F:oxidoreductase activity, acting on the CH-NH group of donors, NAD or NADP as acceptor"/>
    <property type="evidence" value="ECO:0007669"/>
    <property type="project" value="UniProtKB-ARBA"/>
</dbReference>
<feature type="domain" description="Flavin reductase like" evidence="1">
    <location>
        <begin position="18"/>
        <end position="171"/>
    </location>
</feature>
<reference evidence="2 4" key="1">
    <citation type="submission" date="2015-04" db="EMBL/GenBank/DDBJ databases">
        <title>The draft genome sequence of Roseovarius indicus B108T.</title>
        <authorList>
            <person name="Li G."/>
            <person name="Lai Q."/>
            <person name="Shao Z."/>
            <person name="Yan P."/>
        </authorList>
    </citation>
    <scope>NUCLEOTIDE SEQUENCE [LARGE SCALE GENOMIC DNA]</scope>
    <source>
        <strain evidence="2 4">B108</strain>
    </source>
</reference>